<dbReference type="GO" id="GO:0005737">
    <property type="term" value="C:cytoplasm"/>
    <property type="evidence" value="ECO:0007669"/>
    <property type="project" value="UniProtKB-SubCell"/>
</dbReference>
<reference evidence="7 8" key="1">
    <citation type="submission" date="2016-08" db="EMBL/GenBank/DDBJ databases">
        <authorList>
            <person name="Seilhamer J.J."/>
        </authorList>
    </citation>
    <scope>NUCLEOTIDE SEQUENCE [LARGE SCALE GENOMIC DNA]</scope>
    <source>
        <strain evidence="7">Buetzberg</strain>
    </source>
</reference>
<comment type="similarity">
    <text evidence="6">Belongs to the eukaryotic/archaeal RNase P protein component 2 family.</text>
</comment>
<evidence type="ECO:0000256" key="4">
    <source>
        <dbReference type="ARBA" id="ARBA00022759"/>
    </source>
</evidence>
<dbReference type="STRING" id="118062.MCBB_0468"/>
<evidence type="ECO:0000256" key="2">
    <source>
        <dbReference type="ARBA" id="ARBA00022694"/>
    </source>
</evidence>
<dbReference type="SUPFAM" id="SSF160350">
    <property type="entry name" value="Rnp2-like"/>
    <property type="match status" value="1"/>
</dbReference>
<name>A0A1D3L066_9EURY</name>
<evidence type="ECO:0000256" key="6">
    <source>
        <dbReference type="HAMAP-Rule" id="MF_00755"/>
    </source>
</evidence>
<dbReference type="RefSeq" id="WP_071906199.1">
    <property type="nucleotide sequence ID" value="NZ_LT607756.1"/>
</dbReference>
<evidence type="ECO:0000256" key="3">
    <source>
        <dbReference type="ARBA" id="ARBA00022722"/>
    </source>
</evidence>
<dbReference type="PIRSF" id="PIRSF004952">
    <property type="entry name" value="RNase_P_2"/>
    <property type="match status" value="1"/>
</dbReference>
<keyword evidence="4 6" id="KW-0255">Endonuclease</keyword>
<organism evidence="7 8">
    <name type="scientific">Methanobacterium congolense</name>
    <dbReference type="NCBI Taxonomy" id="118062"/>
    <lineage>
        <taxon>Archaea</taxon>
        <taxon>Methanobacteriati</taxon>
        <taxon>Methanobacteriota</taxon>
        <taxon>Methanomada group</taxon>
        <taxon>Methanobacteria</taxon>
        <taxon>Methanobacteriales</taxon>
        <taxon>Methanobacteriaceae</taxon>
        <taxon>Methanobacterium</taxon>
    </lineage>
</organism>
<gene>
    <name evidence="6 7" type="primary">rnp2</name>
    <name evidence="7" type="ORF">MCBB_0468</name>
</gene>
<dbReference type="InterPro" id="IPR002759">
    <property type="entry name" value="Pop5/Rpp14/Rnp2-like"/>
</dbReference>
<comment type="function">
    <text evidence="6">Part of ribonuclease P, a protein complex that generates mature tRNA molecules by cleaving their 5'-ends.</text>
</comment>
<accession>A0A1D3L066</accession>
<dbReference type="PANTHER" id="PTHR15441">
    <property type="entry name" value="RIBONUCLEASE P PROTEIN SUBUNIT P14"/>
    <property type="match status" value="1"/>
</dbReference>
<dbReference type="OrthoDB" id="19261at2157"/>
<comment type="subcellular location">
    <subcellularLocation>
        <location evidence="6">Cytoplasm</location>
    </subcellularLocation>
</comment>
<dbReference type="GO" id="GO:0030677">
    <property type="term" value="C:ribonuclease P complex"/>
    <property type="evidence" value="ECO:0007669"/>
    <property type="project" value="UniProtKB-UniRule"/>
</dbReference>
<sequence>MKLKILPPTLRVKKRYVTFELISQIPLRREDVIFIIGEASQDLYGACGTSRFDLWLVKLWKCHSTPDETVMKGIFRCNRDELESVMAIIPTITRFKGRRVVFHTLGISGTIKSAIKKFIKP</sequence>
<keyword evidence="5 6" id="KW-0378">Hydrolase</keyword>
<evidence type="ECO:0000256" key="1">
    <source>
        <dbReference type="ARBA" id="ARBA00022490"/>
    </source>
</evidence>
<evidence type="ECO:0000256" key="5">
    <source>
        <dbReference type="ARBA" id="ARBA00022801"/>
    </source>
</evidence>
<evidence type="ECO:0000313" key="8">
    <source>
        <dbReference type="Proteomes" id="UP000094707"/>
    </source>
</evidence>
<comment type="subunit">
    <text evidence="6">Consists of a catalytic RNA component and at least 4-5 protein subunits.</text>
</comment>
<dbReference type="GeneID" id="30411328"/>
<dbReference type="HAMAP" id="MF_00755">
    <property type="entry name" value="RNase_P_2"/>
    <property type="match status" value="1"/>
</dbReference>
<dbReference type="KEGG" id="mcub:MCBB_0468"/>
<dbReference type="GO" id="GO:0001682">
    <property type="term" value="P:tRNA 5'-leader removal"/>
    <property type="evidence" value="ECO:0007669"/>
    <property type="project" value="UniProtKB-UniRule"/>
</dbReference>
<dbReference type="InterPro" id="IPR016434">
    <property type="entry name" value="Rnp2_archaea"/>
</dbReference>
<dbReference type="Gene3D" id="3.30.70.3250">
    <property type="entry name" value="Ribonuclease P, Pop5 subunit"/>
    <property type="match status" value="1"/>
</dbReference>
<dbReference type="GO" id="GO:0004526">
    <property type="term" value="F:ribonuclease P activity"/>
    <property type="evidence" value="ECO:0007669"/>
    <property type="project" value="UniProtKB-UniRule"/>
</dbReference>
<keyword evidence="1 6" id="KW-0963">Cytoplasm</keyword>
<dbReference type="InterPro" id="IPR038085">
    <property type="entry name" value="Rnp2-like_sf"/>
</dbReference>
<evidence type="ECO:0000313" key="7">
    <source>
        <dbReference type="EMBL" id="SCG85044.1"/>
    </source>
</evidence>
<comment type="catalytic activity">
    <reaction evidence="6">
        <text>Endonucleolytic cleavage of RNA, removing 5'-extranucleotides from tRNA precursor.</text>
        <dbReference type="EC" id="3.1.26.5"/>
    </reaction>
</comment>
<dbReference type="PATRIC" id="fig|129848.4.peg.469"/>
<dbReference type="AlphaFoldDB" id="A0A1D3L066"/>
<dbReference type="PANTHER" id="PTHR15441:SF2">
    <property type="entry name" value="RIBONUCLEASE P_MRP PROTEIN SUBUNIT POP5"/>
    <property type="match status" value="1"/>
</dbReference>
<proteinExistence type="inferred from homology"/>
<keyword evidence="3 6" id="KW-0540">Nuclease</keyword>
<dbReference type="EMBL" id="LT607756">
    <property type="protein sequence ID" value="SCG85044.1"/>
    <property type="molecule type" value="Genomic_DNA"/>
</dbReference>
<dbReference type="Pfam" id="PF01900">
    <property type="entry name" value="RNase_P_Rpp14"/>
    <property type="match status" value="1"/>
</dbReference>
<keyword evidence="2 6" id="KW-0819">tRNA processing</keyword>
<dbReference type="EC" id="3.1.26.5" evidence="6"/>
<dbReference type="Proteomes" id="UP000094707">
    <property type="component" value="Chromosome I"/>
</dbReference>
<protein>
    <recommendedName>
        <fullName evidence="6">Ribonuclease P protein component 2</fullName>
        <shortName evidence="6">RNase P component 2</shortName>
        <ecNumber evidence="6">3.1.26.5</ecNumber>
    </recommendedName>
    <alternativeName>
        <fullName evidence="6">Pop5</fullName>
    </alternativeName>
</protein>
<keyword evidence="8" id="KW-1185">Reference proteome</keyword>